<name>A0A6N7TVR6_9BIFI</name>
<dbReference type="EMBL" id="WKKW01000009">
    <property type="protein sequence ID" value="MSD91682.1"/>
    <property type="molecule type" value="Genomic_DNA"/>
</dbReference>
<reference evidence="1 2" key="1">
    <citation type="submission" date="2019-11" db="EMBL/GenBank/DDBJ databases">
        <title>Draft Genome Sequence of Plant Growth-Promoting Rhizosphere-Associated Bacteria.</title>
        <authorList>
            <person name="Vasilyev I.Y."/>
            <person name="Radchenko V."/>
            <person name="Ilnitskaya E.V."/>
        </authorList>
    </citation>
    <scope>NUCLEOTIDE SEQUENCE [LARGE SCALE GENOMIC DNA]</scope>
    <source>
        <strain evidence="1 2">VRA_9sq_n</strain>
    </source>
</reference>
<evidence type="ECO:0000313" key="2">
    <source>
        <dbReference type="Proteomes" id="UP000436357"/>
    </source>
</evidence>
<organism evidence="1 2">
    <name type="scientific">Bifidobacterium asteroides</name>
    <dbReference type="NCBI Taxonomy" id="1684"/>
    <lineage>
        <taxon>Bacteria</taxon>
        <taxon>Bacillati</taxon>
        <taxon>Actinomycetota</taxon>
        <taxon>Actinomycetes</taxon>
        <taxon>Bifidobacteriales</taxon>
        <taxon>Bifidobacteriaceae</taxon>
        <taxon>Bifidobacterium</taxon>
    </lineage>
</organism>
<dbReference type="AlphaFoldDB" id="A0A6N7TVR6"/>
<dbReference type="Proteomes" id="UP000436357">
    <property type="component" value="Unassembled WGS sequence"/>
</dbReference>
<protein>
    <recommendedName>
        <fullName evidence="3">AbiEi antitoxin C-terminal domain-containing protein</fullName>
    </recommendedName>
</protein>
<dbReference type="RefSeq" id="WP_154313830.1">
    <property type="nucleotide sequence ID" value="NZ_WKKW01000009.1"/>
</dbReference>
<evidence type="ECO:0008006" key="3">
    <source>
        <dbReference type="Google" id="ProtNLM"/>
    </source>
</evidence>
<accession>A0A6N7TVR6</accession>
<comment type="caution">
    <text evidence="1">The sequence shown here is derived from an EMBL/GenBank/DDBJ whole genome shotgun (WGS) entry which is preliminary data.</text>
</comment>
<gene>
    <name evidence="1" type="ORF">GKC41_08520</name>
</gene>
<proteinExistence type="predicted"/>
<sequence length="317" mass="36741">MSLQYIFYKRFRPKDMHDAVISESSDFNYVLNMNSIKKVYQSLQRHEYLPQRTSLTRFKGYILSPDTDLFTELHLVRKTDGKQIVRLIPRSRPISPFAIALSLAPNSYISHYSALYLHELTLNIPKPIYVKKGRKKPKKHYQKTTKLTQEQLNLAFSKPARTTSNIYTFEYEGVTREIYLLDKSATVDTGITKIPSQRAPSGLPVSSVEKTLIECAIRTNYAGGASEVLEAFRRAKNRLRILRMMQLLMDGDYLFPYEKNILFYMDRAGYSEHQKELARSMEKPDKKKLITYLEAGMCSRQLDSKIGIYYPKGMGNK</sequence>
<dbReference type="OrthoDB" id="3240019at2"/>
<evidence type="ECO:0000313" key="1">
    <source>
        <dbReference type="EMBL" id="MSD91682.1"/>
    </source>
</evidence>